<reference evidence="2" key="1">
    <citation type="submission" date="2020-11" db="EMBL/GenBank/DDBJ databases">
        <authorList>
            <consortium name="DOE Joint Genome Institute"/>
            <person name="Ahrendt S."/>
            <person name="Riley R."/>
            <person name="Andreopoulos W."/>
            <person name="Labutti K."/>
            <person name="Pangilinan J."/>
            <person name="Ruiz-Duenas F.J."/>
            <person name="Barrasa J.M."/>
            <person name="Sanchez-Garcia M."/>
            <person name="Camarero S."/>
            <person name="Miyauchi S."/>
            <person name="Serrano A."/>
            <person name="Linde D."/>
            <person name="Babiker R."/>
            <person name="Drula E."/>
            <person name="Ayuso-Fernandez I."/>
            <person name="Pacheco R."/>
            <person name="Padilla G."/>
            <person name="Ferreira P."/>
            <person name="Barriuso J."/>
            <person name="Kellner H."/>
            <person name="Castanera R."/>
            <person name="Alfaro M."/>
            <person name="Ramirez L."/>
            <person name="Pisabarro A.G."/>
            <person name="Kuo A."/>
            <person name="Tritt A."/>
            <person name="Lipzen A."/>
            <person name="He G."/>
            <person name="Yan M."/>
            <person name="Ng V."/>
            <person name="Cullen D."/>
            <person name="Martin F."/>
            <person name="Rosso M.-N."/>
            <person name="Henrissat B."/>
            <person name="Hibbett D."/>
            <person name="Martinez A.T."/>
            <person name="Grigoriev I.V."/>
        </authorList>
    </citation>
    <scope>NUCLEOTIDE SEQUENCE</scope>
    <source>
        <strain evidence="2">CBS 506.95</strain>
    </source>
</reference>
<dbReference type="AlphaFoldDB" id="A0A9P6EJZ2"/>
<dbReference type="EMBL" id="MU157840">
    <property type="protein sequence ID" value="KAF9530324.1"/>
    <property type="molecule type" value="Genomic_DNA"/>
</dbReference>
<dbReference type="SMART" id="SM00240">
    <property type="entry name" value="FHA"/>
    <property type="match status" value="1"/>
</dbReference>
<gene>
    <name evidence="2" type="ORF">CPB83DRAFT_850706</name>
</gene>
<dbReference type="InterPro" id="IPR000253">
    <property type="entry name" value="FHA_dom"/>
</dbReference>
<dbReference type="Proteomes" id="UP000807306">
    <property type="component" value="Unassembled WGS sequence"/>
</dbReference>
<accession>A0A9P6EJZ2</accession>
<keyword evidence="3" id="KW-1185">Reference proteome</keyword>
<dbReference type="SUPFAM" id="SSF49879">
    <property type="entry name" value="SMAD/FHA domain"/>
    <property type="match status" value="1"/>
</dbReference>
<dbReference type="Pfam" id="PF00498">
    <property type="entry name" value="FHA"/>
    <property type="match status" value="1"/>
</dbReference>
<dbReference type="OrthoDB" id="687730at2759"/>
<dbReference type="PROSITE" id="PS50006">
    <property type="entry name" value="FHA_DOMAIN"/>
    <property type="match status" value="1"/>
</dbReference>
<dbReference type="InterPro" id="IPR051176">
    <property type="entry name" value="Cent_Immune-Sig_Mod"/>
</dbReference>
<evidence type="ECO:0000313" key="2">
    <source>
        <dbReference type="EMBL" id="KAF9530324.1"/>
    </source>
</evidence>
<dbReference type="PANTHER" id="PTHR15715">
    <property type="entry name" value="CENTROSOMAL PROTEIN OF 170 KDA"/>
    <property type="match status" value="1"/>
</dbReference>
<sequence>MARQGSLSIRLSPSLDNGPALPPIFHDLKEGEPPLVIGRAVDCAPPDPNPHKIEFNSKVLSRKHAEIWAERGKIFIRDTKSSFGTLLNGVRLSEGKEESPPFELRDGDEVQFSKNAEEHSQDDHKCIMIKLGIL</sequence>
<comment type="caution">
    <text evidence="2">The sequence shown here is derived from an EMBL/GenBank/DDBJ whole genome shotgun (WGS) entry which is preliminary data.</text>
</comment>
<evidence type="ECO:0000259" key="1">
    <source>
        <dbReference type="PROSITE" id="PS50006"/>
    </source>
</evidence>
<name>A0A9P6EJZ2_9AGAR</name>
<evidence type="ECO:0000313" key="3">
    <source>
        <dbReference type="Proteomes" id="UP000807306"/>
    </source>
</evidence>
<feature type="domain" description="FHA" evidence="1">
    <location>
        <begin position="35"/>
        <end position="92"/>
    </location>
</feature>
<dbReference type="InterPro" id="IPR008984">
    <property type="entry name" value="SMAD_FHA_dom_sf"/>
</dbReference>
<dbReference type="PANTHER" id="PTHR15715:SF37">
    <property type="entry name" value="LD47843P"/>
    <property type="match status" value="1"/>
</dbReference>
<organism evidence="2 3">
    <name type="scientific">Crepidotus variabilis</name>
    <dbReference type="NCBI Taxonomy" id="179855"/>
    <lineage>
        <taxon>Eukaryota</taxon>
        <taxon>Fungi</taxon>
        <taxon>Dikarya</taxon>
        <taxon>Basidiomycota</taxon>
        <taxon>Agaricomycotina</taxon>
        <taxon>Agaricomycetes</taxon>
        <taxon>Agaricomycetidae</taxon>
        <taxon>Agaricales</taxon>
        <taxon>Agaricineae</taxon>
        <taxon>Crepidotaceae</taxon>
        <taxon>Crepidotus</taxon>
    </lineage>
</organism>
<dbReference type="Gene3D" id="2.60.200.20">
    <property type="match status" value="1"/>
</dbReference>
<proteinExistence type="predicted"/>
<protein>
    <submittedName>
        <fullName evidence="2">SMAD/FHA domain-containing protein</fullName>
    </submittedName>
</protein>